<gene>
    <name evidence="1" type="ORF">pC5.7c_475</name>
</gene>
<name>A0A7S4ZRJ0_RHIRH</name>
<keyword evidence="1" id="KW-0614">Plasmid</keyword>
<sequence length="95" mass="10625">MGDVSQGQNEPAEKGMVSENSIWQLRGIGCRKCLVAYRCRIFSMLGSVVPFFWESERMAVGWKLVVHGCPIIAMSQSYHGSWSLSITRRNKAGIC</sequence>
<reference evidence="1" key="1">
    <citation type="submission" date="2018-12" db="EMBL/GenBank/DDBJ databases">
        <title>Three Rhizobium rhizogenes strains isolated from the same crown gall tumor carry diverse plasmids.</title>
        <authorList>
            <person name="Pulawska J."/>
            <person name="Kuzmanovic N."/>
        </authorList>
    </citation>
    <scope>NUCLEOTIDE SEQUENCE</scope>
    <source>
        <strain evidence="1">C5.7</strain>
        <plasmid evidence="1">pC5.7c</plasmid>
    </source>
</reference>
<dbReference type="EMBL" id="MK318969">
    <property type="protein sequence ID" value="QCL09342.1"/>
    <property type="molecule type" value="Genomic_DNA"/>
</dbReference>
<dbReference type="AlphaFoldDB" id="A0A7S4ZRJ0"/>
<evidence type="ECO:0000313" key="1">
    <source>
        <dbReference type="EMBL" id="QCL09342.1"/>
    </source>
</evidence>
<proteinExistence type="predicted"/>
<accession>A0A7S4ZRJ0</accession>
<geneLocation type="plasmid" evidence="1">
    <name>pC5.7c</name>
</geneLocation>
<protein>
    <submittedName>
        <fullName evidence="1">Uncharacterized protein</fullName>
    </submittedName>
</protein>
<organism evidence="1">
    <name type="scientific">Rhizobium rhizogenes</name>
    <name type="common">Agrobacterium rhizogenes</name>
    <dbReference type="NCBI Taxonomy" id="359"/>
    <lineage>
        <taxon>Bacteria</taxon>
        <taxon>Pseudomonadati</taxon>
        <taxon>Pseudomonadota</taxon>
        <taxon>Alphaproteobacteria</taxon>
        <taxon>Hyphomicrobiales</taxon>
        <taxon>Rhizobiaceae</taxon>
        <taxon>Rhizobium/Agrobacterium group</taxon>
        <taxon>Rhizobium</taxon>
    </lineage>
</organism>